<evidence type="ECO:0000313" key="2">
    <source>
        <dbReference type="EMBL" id="GBO32250.1"/>
    </source>
</evidence>
<evidence type="ECO:0000313" key="3">
    <source>
        <dbReference type="Proteomes" id="UP000499080"/>
    </source>
</evidence>
<feature type="compositionally biased region" description="Polar residues" evidence="1">
    <location>
        <begin position="101"/>
        <end position="119"/>
    </location>
</feature>
<sequence>MLSVWFHCETNELKRVEEAGFNLKFTSTPNIYLGRVVRSRLGTGVFQVRNPIPLCMWACCTLNHTQWPKVLSLVWRGSLERVVPVQVSSSSSDRGSKLRGPSQNSPRVASKQDVNITKV</sequence>
<feature type="region of interest" description="Disordered" evidence="1">
    <location>
        <begin position="86"/>
        <end position="119"/>
    </location>
</feature>
<reference evidence="2 3" key="1">
    <citation type="journal article" date="2019" name="Sci. Rep.">
        <title>Orb-weaving spider Araneus ventricosus genome elucidates the spidroin gene catalogue.</title>
        <authorList>
            <person name="Kono N."/>
            <person name="Nakamura H."/>
            <person name="Ohtoshi R."/>
            <person name="Moran D.A.P."/>
            <person name="Shinohara A."/>
            <person name="Yoshida Y."/>
            <person name="Fujiwara M."/>
            <person name="Mori M."/>
            <person name="Tomita M."/>
            <person name="Arakawa K."/>
        </authorList>
    </citation>
    <scope>NUCLEOTIDE SEQUENCE [LARGE SCALE GENOMIC DNA]</scope>
</reference>
<accession>A0A4Y2W7Y9</accession>
<protein>
    <submittedName>
        <fullName evidence="2">Uncharacterized protein</fullName>
    </submittedName>
</protein>
<dbReference type="AlphaFoldDB" id="A0A4Y2W7Y9"/>
<comment type="caution">
    <text evidence="2">The sequence shown here is derived from an EMBL/GenBank/DDBJ whole genome shotgun (WGS) entry which is preliminary data.</text>
</comment>
<proteinExistence type="predicted"/>
<name>A0A4Y2W7Y9_ARAVE</name>
<gene>
    <name evidence="2" type="ORF">AVEN_273488_1</name>
</gene>
<dbReference type="Proteomes" id="UP000499080">
    <property type="component" value="Unassembled WGS sequence"/>
</dbReference>
<keyword evidence="3" id="KW-1185">Reference proteome</keyword>
<organism evidence="2 3">
    <name type="scientific">Araneus ventricosus</name>
    <name type="common">Orbweaver spider</name>
    <name type="synonym">Epeira ventricosa</name>
    <dbReference type="NCBI Taxonomy" id="182803"/>
    <lineage>
        <taxon>Eukaryota</taxon>
        <taxon>Metazoa</taxon>
        <taxon>Ecdysozoa</taxon>
        <taxon>Arthropoda</taxon>
        <taxon>Chelicerata</taxon>
        <taxon>Arachnida</taxon>
        <taxon>Araneae</taxon>
        <taxon>Araneomorphae</taxon>
        <taxon>Entelegynae</taxon>
        <taxon>Araneoidea</taxon>
        <taxon>Araneidae</taxon>
        <taxon>Araneus</taxon>
    </lineage>
</organism>
<dbReference type="EMBL" id="BGPR01055698">
    <property type="protein sequence ID" value="GBO32250.1"/>
    <property type="molecule type" value="Genomic_DNA"/>
</dbReference>
<evidence type="ECO:0000256" key="1">
    <source>
        <dbReference type="SAM" id="MobiDB-lite"/>
    </source>
</evidence>